<feature type="transmembrane region" description="Helical" evidence="6">
    <location>
        <begin position="230"/>
        <end position="251"/>
    </location>
</feature>
<comment type="subcellular location">
    <subcellularLocation>
        <location evidence="1">Membrane</location>
        <topology evidence="1">Multi-pass membrane protein</topology>
    </subcellularLocation>
</comment>
<dbReference type="Pfam" id="PF01594">
    <property type="entry name" value="AI-2E_transport"/>
    <property type="match status" value="1"/>
</dbReference>
<accession>A0ABW2SCT2</accession>
<reference evidence="8" key="1">
    <citation type="journal article" date="2019" name="Int. J. Syst. Evol. Microbiol.">
        <title>The Global Catalogue of Microorganisms (GCM) 10K type strain sequencing project: providing services to taxonomists for standard genome sequencing and annotation.</title>
        <authorList>
            <consortium name="The Broad Institute Genomics Platform"/>
            <consortium name="The Broad Institute Genome Sequencing Center for Infectious Disease"/>
            <person name="Wu L."/>
            <person name="Ma J."/>
        </authorList>
    </citation>
    <scope>NUCLEOTIDE SEQUENCE [LARGE SCALE GENOMIC DNA]</scope>
    <source>
        <strain evidence="8">CCUG 53903</strain>
    </source>
</reference>
<keyword evidence="8" id="KW-1185">Reference proteome</keyword>
<dbReference type="PANTHER" id="PTHR21716">
    <property type="entry name" value="TRANSMEMBRANE PROTEIN"/>
    <property type="match status" value="1"/>
</dbReference>
<comment type="caution">
    <text evidence="7">The sequence shown here is derived from an EMBL/GenBank/DDBJ whole genome shotgun (WGS) entry which is preliminary data.</text>
</comment>
<keyword evidence="4 6" id="KW-1133">Transmembrane helix</keyword>
<dbReference type="EMBL" id="JBHTBZ010000029">
    <property type="protein sequence ID" value="MFC7461056.1"/>
    <property type="molecule type" value="Genomic_DNA"/>
</dbReference>
<comment type="similarity">
    <text evidence="2">Belongs to the autoinducer-2 exporter (AI-2E) (TC 2.A.86) family.</text>
</comment>
<name>A0ABW2SCT2_9BURK</name>
<feature type="transmembrane region" description="Helical" evidence="6">
    <location>
        <begin position="51"/>
        <end position="76"/>
    </location>
</feature>
<sequence>MMTLLLAVVTLAFVAILSPFLTPMLWALIIALVFAPVFRHTLRWTGERRTLAALLTLAGVLLLVVLPLSLLGLALLREATGVYERLQSGEWNPGAYLHRLFDALPNWVGALLDRFGLTSFNTIVRRINTSVSQGLQSVGLVAVDVGQEMVNFLAKLFITLYLAFFMVRDGDAIAHTLREALPLPLAHKRALFRTFATVLRATVKGHLVVAVVQGALGGVAFWALGLPASLLWAVLMALLSLLPVVGSGLVWLPMALYLVASGALWQGLALIAFGVLVIGLIDNLLRPVLVGRDTRLPDYLVMVATLGGLATFGVNGLVLGPAIAALFVAAWKIDVAGRERP</sequence>
<evidence type="ECO:0000313" key="8">
    <source>
        <dbReference type="Proteomes" id="UP001596457"/>
    </source>
</evidence>
<keyword evidence="3 6" id="KW-0812">Transmembrane</keyword>
<feature type="transmembrane region" description="Helical" evidence="6">
    <location>
        <begin position="207"/>
        <end position="224"/>
    </location>
</feature>
<feature type="transmembrane region" description="Helical" evidence="6">
    <location>
        <begin position="301"/>
        <end position="331"/>
    </location>
</feature>
<protein>
    <submittedName>
        <fullName evidence="7">AI-2E family transporter</fullName>
    </submittedName>
</protein>
<evidence type="ECO:0000256" key="3">
    <source>
        <dbReference type="ARBA" id="ARBA00022692"/>
    </source>
</evidence>
<evidence type="ECO:0000256" key="1">
    <source>
        <dbReference type="ARBA" id="ARBA00004141"/>
    </source>
</evidence>
<evidence type="ECO:0000256" key="2">
    <source>
        <dbReference type="ARBA" id="ARBA00009773"/>
    </source>
</evidence>
<dbReference type="InterPro" id="IPR002549">
    <property type="entry name" value="AI-2E-like"/>
</dbReference>
<evidence type="ECO:0000256" key="4">
    <source>
        <dbReference type="ARBA" id="ARBA00022989"/>
    </source>
</evidence>
<dbReference type="RefSeq" id="WP_382200883.1">
    <property type="nucleotide sequence ID" value="NZ_JBHTBZ010000029.1"/>
</dbReference>
<dbReference type="PANTHER" id="PTHR21716:SF4">
    <property type="entry name" value="TRANSMEMBRANE PROTEIN 245"/>
    <property type="match status" value="1"/>
</dbReference>
<evidence type="ECO:0000256" key="5">
    <source>
        <dbReference type="ARBA" id="ARBA00023136"/>
    </source>
</evidence>
<feature type="transmembrane region" description="Helical" evidence="6">
    <location>
        <begin position="263"/>
        <end position="281"/>
    </location>
</feature>
<dbReference type="Proteomes" id="UP001596457">
    <property type="component" value="Unassembled WGS sequence"/>
</dbReference>
<evidence type="ECO:0000313" key="7">
    <source>
        <dbReference type="EMBL" id="MFC7461056.1"/>
    </source>
</evidence>
<proteinExistence type="inferred from homology"/>
<gene>
    <name evidence="7" type="ORF">ACFQU0_11550</name>
</gene>
<evidence type="ECO:0000256" key="6">
    <source>
        <dbReference type="SAM" id="Phobius"/>
    </source>
</evidence>
<keyword evidence="5 6" id="KW-0472">Membrane</keyword>
<organism evidence="7 8">
    <name type="scientific">Hydrogenophaga defluvii</name>
    <dbReference type="NCBI Taxonomy" id="249410"/>
    <lineage>
        <taxon>Bacteria</taxon>
        <taxon>Pseudomonadati</taxon>
        <taxon>Pseudomonadota</taxon>
        <taxon>Betaproteobacteria</taxon>
        <taxon>Burkholderiales</taxon>
        <taxon>Comamonadaceae</taxon>
        <taxon>Hydrogenophaga</taxon>
    </lineage>
</organism>